<feature type="non-terminal residue" evidence="2">
    <location>
        <position position="1"/>
    </location>
</feature>
<comment type="caution">
    <text evidence="2">The sequence shown here is derived from an EMBL/GenBank/DDBJ whole genome shotgun (WGS) entry which is preliminary data.</text>
</comment>
<feature type="compositionally biased region" description="Polar residues" evidence="1">
    <location>
        <begin position="122"/>
        <end position="136"/>
    </location>
</feature>
<evidence type="ECO:0000256" key="1">
    <source>
        <dbReference type="SAM" id="MobiDB-lite"/>
    </source>
</evidence>
<name>A0A699YH54_HAELA</name>
<organism evidence="2 3">
    <name type="scientific">Haematococcus lacustris</name>
    <name type="common">Green alga</name>
    <name type="synonym">Haematococcus pluvialis</name>
    <dbReference type="NCBI Taxonomy" id="44745"/>
    <lineage>
        <taxon>Eukaryota</taxon>
        <taxon>Viridiplantae</taxon>
        <taxon>Chlorophyta</taxon>
        <taxon>core chlorophytes</taxon>
        <taxon>Chlorophyceae</taxon>
        <taxon>CS clade</taxon>
        <taxon>Chlamydomonadales</taxon>
        <taxon>Haematococcaceae</taxon>
        <taxon>Haematococcus</taxon>
    </lineage>
</organism>
<sequence length="145" mass="15798">RTFVPSVSTCNTTSSQFCQATTGADYTYQLAAAAFNRTITVTTCVNGVAAYDTVILAFATQGTSCPNCPLGRTFVDDDNGLCGQRRSRLTFTVPAGQAYTVVVENYPFSDRTGPMTANVWQSSKHQLPEVPQQSGKHYQPEQLKR</sequence>
<evidence type="ECO:0000313" key="3">
    <source>
        <dbReference type="Proteomes" id="UP000485058"/>
    </source>
</evidence>
<evidence type="ECO:0000313" key="2">
    <source>
        <dbReference type="EMBL" id="GFH06224.1"/>
    </source>
</evidence>
<feature type="non-terminal residue" evidence="2">
    <location>
        <position position="145"/>
    </location>
</feature>
<protein>
    <submittedName>
        <fullName evidence="2">Uncharacterized protein</fullName>
    </submittedName>
</protein>
<dbReference type="Proteomes" id="UP000485058">
    <property type="component" value="Unassembled WGS sequence"/>
</dbReference>
<dbReference type="EMBL" id="BLLF01000028">
    <property type="protein sequence ID" value="GFH06224.1"/>
    <property type="molecule type" value="Genomic_DNA"/>
</dbReference>
<dbReference type="AlphaFoldDB" id="A0A699YH54"/>
<accession>A0A699YH54</accession>
<keyword evidence="3" id="KW-1185">Reference proteome</keyword>
<feature type="region of interest" description="Disordered" evidence="1">
    <location>
        <begin position="122"/>
        <end position="145"/>
    </location>
</feature>
<proteinExistence type="predicted"/>
<reference evidence="2 3" key="1">
    <citation type="submission" date="2020-02" db="EMBL/GenBank/DDBJ databases">
        <title>Draft genome sequence of Haematococcus lacustris strain NIES-144.</title>
        <authorList>
            <person name="Morimoto D."/>
            <person name="Nakagawa S."/>
            <person name="Yoshida T."/>
            <person name="Sawayama S."/>
        </authorList>
    </citation>
    <scope>NUCLEOTIDE SEQUENCE [LARGE SCALE GENOMIC DNA]</scope>
    <source>
        <strain evidence="2 3">NIES-144</strain>
    </source>
</reference>
<gene>
    <name evidence="2" type="ORF">HaLaN_00820</name>
</gene>